<dbReference type="Proteomes" id="UP000286510">
    <property type="component" value="Unassembled WGS sequence"/>
</dbReference>
<gene>
    <name evidence="13" type="ORF">DYB26_010762</name>
    <name evidence="12" type="ORF">DYB30_003046</name>
    <name evidence="14" type="ORF">DYB31_012931</name>
    <name evidence="10" type="ORF">DYB34_004861</name>
    <name evidence="9" type="ORF">DYB36_012896</name>
    <name evidence="11" type="ORF">DYB38_004916</name>
</gene>
<reference evidence="15 16" key="1">
    <citation type="submission" date="2018-08" db="EMBL/GenBank/DDBJ databases">
        <title>Aphanomyces genome sequencing and annotation.</title>
        <authorList>
            <person name="Minardi D."/>
            <person name="Oidtmann B."/>
            <person name="Van Der Giezen M."/>
            <person name="Studholme D.J."/>
        </authorList>
    </citation>
    <scope>NUCLEOTIDE SEQUENCE [LARGE SCALE GENOMIC DNA]</scope>
    <source>
        <strain evidence="14 17">197901</strain>
        <strain evidence="12 18">D2</strain>
        <strain evidence="13 20">FDL457</strain>
        <strain evidence="9 15">Kv</strain>
        <strain evidence="11 16">SA</strain>
        <strain evidence="10 19">Si</strain>
    </source>
</reference>
<dbReference type="PANTHER" id="PTHR44307:SF2">
    <property type="entry name" value="PHOSPHOETHANOLAMINE METHYLTRANSFERASE ISOFORM X1"/>
    <property type="match status" value="1"/>
</dbReference>
<evidence type="ECO:0000313" key="15">
    <source>
        <dbReference type="Proteomes" id="UP000265427"/>
    </source>
</evidence>
<dbReference type="EMBL" id="QUTF01020970">
    <property type="protein sequence ID" value="RHY94753.1"/>
    <property type="molecule type" value="Genomic_DNA"/>
</dbReference>
<dbReference type="Proteomes" id="UP000283543">
    <property type="component" value="Unassembled WGS sequence"/>
</dbReference>
<evidence type="ECO:0000313" key="19">
    <source>
        <dbReference type="Proteomes" id="UP000283543"/>
    </source>
</evidence>
<dbReference type="Pfam" id="PF13847">
    <property type="entry name" value="Methyltransf_31"/>
    <property type="match status" value="1"/>
</dbReference>
<keyword evidence="4" id="KW-0808">Transferase</keyword>
<comment type="catalytic activity">
    <reaction evidence="6">
        <text>N,N-dimethylethanolamine phosphate + S-adenosyl-L-methionine = phosphocholine + S-adenosyl-L-homocysteine + H(+)</text>
        <dbReference type="Rhea" id="RHEA:25325"/>
        <dbReference type="ChEBI" id="CHEBI:15378"/>
        <dbReference type="ChEBI" id="CHEBI:57856"/>
        <dbReference type="ChEBI" id="CHEBI:58641"/>
        <dbReference type="ChEBI" id="CHEBI:59789"/>
        <dbReference type="ChEBI" id="CHEBI:295975"/>
        <dbReference type="EC" id="2.1.1.103"/>
    </reaction>
    <physiologicalReaction direction="left-to-right" evidence="6">
        <dbReference type="Rhea" id="RHEA:25326"/>
    </physiologicalReaction>
</comment>
<organism evidence="11 16">
    <name type="scientific">Aphanomyces astaci</name>
    <name type="common">Crayfish plague agent</name>
    <dbReference type="NCBI Taxonomy" id="112090"/>
    <lineage>
        <taxon>Eukaryota</taxon>
        <taxon>Sar</taxon>
        <taxon>Stramenopiles</taxon>
        <taxon>Oomycota</taxon>
        <taxon>Saprolegniomycetes</taxon>
        <taxon>Saprolegniales</taxon>
        <taxon>Verrucalvaceae</taxon>
        <taxon>Aphanomyces</taxon>
    </lineage>
</organism>
<evidence type="ECO:0000313" key="10">
    <source>
        <dbReference type="EMBL" id="RHY51963.1"/>
    </source>
</evidence>
<dbReference type="PANTHER" id="PTHR44307">
    <property type="entry name" value="PHOSPHOETHANOLAMINE METHYLTRANSFERASE"/>
    <property type="match status" value="1"/>
</dbReference>
<protein>
    <recommendedName>
        <fullName evidence="5">phosphoethanolamine N-methyltransferase</fullName>
        <ecNumber evidence="5">2.1.1.103</ecNumber>
    </recommendedName>
</protein>
<dbReference type="EMBL" id="QUTE01010547">
    <property type="protein sequence ID" value="RHZ13261.1"/>
    <property type="molecule type" value="Genomic_DNA"/>
</dbReference>
<evidence type="ECO:0000256" key="4">
    <source>
        <dbReference type="ARBA" id="ARBA00022679"/>
    </source>
</evidence>
<dbReference type="Proteomes" id="UP000266196">
    <property type="component" value="Unassembled WGS sequence"/>
</dbReference>
<evidence type="ECO:0000313" key="20">
    <source>
        <dbReference type="Proteomes" id="UP000286510"/>
    </source>
</evidence>
<evidence type="ECO:0000313" key="18">
    <source>
        <dbReference type="Proteomes" id="UP000266643"/>
    </source>
</evidence>
<comment type="pathway">
    <text evidence="2">Lipid metabolism.</text>
</comment>
<accession>A0A397DDR8</accession>
<comment type="catalytic activity">
    <reaction evidence="7">
        <text>N-methylethanolamine phosphate + S-adenosyl-L-methionine = N,N-dimethylethanolamine phosphate + S-adenosyl-L-homocysteine + H(+)</text>
        <dbReference type="Rhea" id="RHEA:25321"/>
        <dbReference type="ChEBI" id="CHEBI:15378"/>
        <dbReference type="ChEBI" id="CHEBI:57781"/>
        <dbReference type="ChEBI" id="CHEBI:57856"/>
        <dbReference type="ChEBI" id="CHEBI:58641"/>
        <dbReference type="ChEBI" id="CHEBI:59789"/>
        <dbReference type="EC" id="2.1.1.103"/>
    </reaction>
    <physiologicalReaction direction="left-to-right" evidence="7">
        <dbReference type="Rhea" id="RHEA:25322"/>
    </physiologicalReaction>
</comment>
<dbReference type="SUPFAM" id="SSF53335">
    <property type="entry name" value="S-adenosyl-L-methionine-dependent methyltransferases"/>
    <property type="match status" value="1"/>
</dbReference>
<evidence type="ECO:0000256" key="3">
    <source>
        <dbReference type="ARBA" id="ARBA00022603"/>
    </source>
</evidence>
<dbReference type="EMBL" id="QUSZ01007100">
    <property type="protein sequence ID" value="RHY03562.1"/>
    <property type="molecule type" value="Genomic_DNA"/>
</dbReference>
<dbReference type="InterPro" id="IPR029063">
    <property type="entry name" value="SAM-dependent_MTases_sf"/>
</dbReference>
<evidence type="ECO:0000313" key="14">
    <source>
        <dbReference type="EMBL" id="RHZ13261.1"/>
    </source>
</evidence>
<dbReference type="GO" id="GO:0032259">
    <property type="term" value="P:methylation"/>
    <property type="evidence" value="ECO:0007669"/>
    <property type="project" value="UniProtKB-KW"/>
</dbReference>
<comment type="pathway">
    <text evidence="1">Phospholipid metabolism; phosphatidylcholine biosynthesis.</text>
</comment>
<dbReference type="Proteomes" id="UP000266643">
    <property type="component" value="Unassembled WGS sequence"/>
</dbReference>
<sequence>MLLPSSLSVLAVPAACFLAGYVVHYLQSRKQSSSGFRLDSTLACLTQHKSPITKSSTWINLGLWTSHDISYPAACEQLALRLGHAVNLGPHDVVLDVGCGRGDQCVLWHTAFNVSEVVGIDITPEHVAGATQLVTSFGLTSHIRISLGSASSLAEHVTSSAVTKIVSCDAAYHFVTRESFMAEAFALLASGGVLGLVDVVVADEVLTWTGLQHVQLRGLLSMTGIPFENLKTLEQYRANWADTGFVNVHIEPLDQVLVGFAQFVQRQRHVLEQWGVEAGFEKFEVVGEFLAVCAHNKYIQFVVATGEKQ</sequence>
<evidence type="ECO:0000313" key="17">
    <source>
        <dbReference type="Proteomes" id="UP000266196"/>
    </source>
</evidence>
<evidence type="ECO:0000313" key="16">
    <source>
        <dbReference type="Proteomes" id="UP000265716"/>
    </source>
</evidence>
<dbReference type="Proteomes" id="UP000265427">
    <property type="component" value="Unassembled WGS sequence"/>
</dbReference>
<evidence type="ECO:0000256" key="7">
    <source>
        <dbReference type="ARBA" id="ARBA00047841"/>
    </source>
</evidence>
<proteinExistence type="predicted"/>
<evidence type="ECO:0000313" key="13">
    <source>
        <dbReference type="EMBL" id="RHY94753.1"/>
    </source>
</evidence>
<dbReference type="EMBL" id="QUTD01004193">
    <property type="protein sequence ID" value="RHY69240.1"/>
    <property type="molecule type" value="Genomic_DNA"/>
</dbReference>
<evidence type="ECO:0000313" key="9">
    <source>
        <dbReference type="EMBL" id="RHY03562.1"/>
    </source>
</evidence>
<evidence type="ECO:0000256" key="5">
    <source>
        <dbReference type="ARBA" id="ARBA00035674"/>
    </source>
</evidence>
<dbReference type="EMBL" id="QUTB01006035">
    <property type="protein sequence ID" value="RHY51963.1"/>
    <property type="molecule type" value="Genomic_DNA"/>
</dbReference>
<evidence type="ECO:0000256" key="1">
    <source>
        <dbReference type="ARBA" id="ARBA00004969"/>
    </source>
</evidence>
<dbReference type="GO" id="GO:0000234">
    <property type="term" value="F:phosphoethanolamine N-methyltransferase activity"/>
    <property type="evidence" value="ECO:0007669"/>
    <property type="project" value="UniProtKB-EC"/>
</dbReference>
<dbReference type="EMBL" id="QUTC01005096">
    <property type="protein sequence ID" value="RHY60275.1"/>
    <property type="molecule type" value="Genomic_DNA"/>
</dbReference>
<dbReference type="VEuPathDB" id="FungiDB:H257_01923"/>
<dbReference type="Proteomes" id="UP000265716">
    <property type="component" value="Unassembled WGS sequence"/>
</dbReference>
<evidence type="ECO:0000256" key="2">
    <source>
        <dbReference type="ARBA" id="ARBA00005189"/>
    </source>
</evidence>
<evidence type="ECO:0000313" key="12">
    <source>
        <dbReference type="EMBL" id="RHY69240.1"/>
    </source>
</evidence>
<dbReference type="EC" id="2.1.1.103" evidence="5"/>
<comment type="caution">
    <text evidence="11">The sequence shown here is derived from an EMBL/GenBank/DDBJ whole genome shotgun (WGS) entry which is preliminary data.</text>
</comment>
<dbReference type="InterPro" id="IPR025714">
    <property type="entry name" value="Methyltranfer_dom"/>
</dbReference>
<evidence type="ECO:0000313" key="11">
    <source>
        <dbReference type="EMBL" id="RHY60275.1"/>
    </source>
</evidence>
<name>A0A397DDR8_APHAT</name>
<keyword evidence="3" id="KW-0489">Methyltransferase</keyword>
<dbReference type="AlphaFoldDB" id="A0A397DDR8"/>
<dbReference type="Gene3D" id="3.40.50.150">
    <property type="entry name" value="Vaccinia Virus protein VP39"/>
    <property type="match status" value="1"/>
</dbReference>
<evidence type="ECO:0000256" key="6">
    <source>
        <dbReference type="ARBA" id="ARBA00047619"/>
    </source>
</evidence>
<feature type="domain" description="Methyltransferase" evidence="8">
    <location>
        <begin position="91"/>
        <end position="206"/>
    </location>
</feature>
<evidence type="ECO:0000259" key="8">
    <source>
        <dbReference type="Pfam" id="PF13847"/>
    </source>
</evidence>